<evidence type="ECO:0000313" key="8">
    <source>
        <dbReference type="EMBL" id="KDO29152.1"/>
    </source>
</evidence>
<keyword evidence="4 5" id="KW-0413">Isomerase</keyword>
<evidence type="ECO:0000313" key="9">
    <source>
        <dbReference type="Proteomes" id="UP000030745"/>
    </source>
</evidence>
<evidence type="ECO:0000256" key="6">
    <source>
        <dbReference type="SAM" id="Phobius"/>
    </source>
</evidence>
<reference evidence="8 9" key="1">
    <citation type="journal article" date="2013" name="PLoS Genet.">
        <title>Distinctive expansion of potential virulence genes in the genome of the oomycete fish pathogen Saprolegnia parasitica.</title>
        <authorList>
            <person name="Jiang R.H."/>
            <person name="de Bruijn I."/>
            <person name="Haas B.J."/>
            <person name="Belmonte R."/>
            <person name="Lobach L."/>
            <person name="Christie J."/>
            <person name="van den Ackerveken G."/>
            <person name="Bottin A."/>
            <person name="Bulone V."/>
            <person name="Diaz-Moreno S.M."/>
            <person name="Dumas B."/>
            <person name="Fan L."/>
            <person name="Gaulin E."/>
            <person name="Govers F."/>
            <person name="Grenville-Briggs L.J."/>
            <person name="Horner N.R."/>
            <person name="Levin J.Z."/>
            <person name="Mammella M."/>
            <person name="Meijer H.J."/>
            <person name="Morris P."/>
            <person name="Nusbaum C."/>
            <person name="Oome S."/>
            <person name="Phillips A.J."/>
            <person name="van Rooyen D."/>
            <person name="Rzeszutek E."/>
            <person name="Saraiva M."/>
            <person name="Secombes C.J."/>
            <person name="Seidl M.F."/>
            <person name="Snel B."/>
            <person name="Stassen J.H."/>
            <person name="Sykes S."/>
            <person name="Tripathy S."/>
            <person name="van den Berg H."/>
            <person name="Vega-Arreguin J.C."/>
            <person name="Wawra S."/>
            <person name="Young S.K."/>
            <person name="Zeng Q."/>
            <person name="Dieguez-Uribeondo J."/>
            <person name="Russ C."/>
            <person name="Tyler B.M."/>
            <person name="van West P."/>
        </authorList>
    </citation>
    <scope>NUCLEOTIDE SEQUENCE [LARGE SCALE GENOMIC DNA]</scope>
    <source>
        <strain evidence="8 9">CBS 223.65</strain>
    </source>
</reference>
<protein>
    <recommendedName>
        <fullName evidence="2 5">peptidylprolyl isomerase</fullName>
        <ecNumber evidence="2 5">5.2.1.8</ecNumber>
    </recommendedName>
</protein>
<dbReference type="VEuPathDB" id="FungiDB:SPRG_05395"/>
<dbReference type="OMA" id="VPPTWGY"/>
<dbReference type="KEGG" id="spar:SPRG_05395"/>
<dbReference type="GeneID" id="24127793"/>
<dbReference type="AlphaFoldDB" id="A0A067CQT4"/>
<dbReference type="SUPFAM" id="SSF54534">
    <property type="entry name" value="FKBP-like"/>
    <property type="match status" value="2"/>
</dbReference>
<dbReference type="InterPro" id="IPR001179">
    <property type="entry name" value="PPIase_FKBP_dom"/>
</dbReference>
<keyword evidence="9" id="KW-1185">Reference proteome</keyword>
<organism evidence="8 9">
    <name type="scientific">Saprolegnia parasitica (strain CBS 223.65)</name>
    <dbReference type="NCBI Taxonomy" id="695850"/>
    <lineage>
        <taxon>Eukaryota</taxon>
        <taxon>Sar</taxon>
        <taxon>Stramenopiles</taxon>
        <taxon>Oomycota</taxon>
        <taxon>Saprolegniomycetes</taxon>
        <taxon>Saprolegniales</taxon>
        <taxon>Saprolegniaceae</taxon>
        <taxon>Saprolegnia</taxon>
    </lineage>
</organism>
<dbReference type="GO" id="GO:0005737">
    <property type="term" value="C:cytoplasm"/>
    <property type="evidence" value="ECO:0007669"/>
    <property type="project" value="TreeGrafter"/>
</dbReference>
<comment type="catalytic activity">
    <reaction evidence="1 5">
        <text>[protein]-peptidylproline (omega=180) = [protein]-peptidylproline (omega=0)</text>
        <dbReference type="Rhea" id="RHEA:16237"/>
        <dbReference type="Rhea" id="RHEA-COMP:10747"/>
        <dbReference type="Rhea" id="RHEA-COMP:10748"/>
        <dbReference type="ChEBI" id="CHEBI:83833"/>
        <dbReference type="ChEBI" id="CHEBI:83834"/>
        <dbReference type="EC" id="5.2.1.8"/>
    </reaction>
</comment>
<dbReference type="Gene3D" id="3.10.50.40">
    <property type="match status" value="2"/>
</dbReference>
<dbReference type="Pfam" id="PF00254">
    <property type="entry name" value="FKBP_C"/>
    <property type="match status" value="2"/>
</dbReference>
<dbReference type="InterPro" id="IPR050689">
    <property type="entry name" value="FKBP-type_PPIase"/>
</dbReference>
<feature type="transmembrane region" description="Helical" evidence="6">
    <location>
        <begin position="34"/>
        <end position="51"/>
    </location>
</feature>
<proteinExistence type="predicted"/>
<keyword evidence="6" id="KW-0812">Transmembrane</keyword>
<dbReference type="OrthoDB" id="1902587at2759"/>
<evidence type="ECO:0000256" key="4">
    <source>
        <dbReference type="ARBA" id="ARBA00023235"/>
    </source>
</evidence>
<feature type="domain" description="PPIase FKBP-type" evidence="7">
    <location>
        <begin position="212"/>
        <end position="299"/>
    </location>
</feature>
<evidence type="ECO:0000256" key="3">
    <source>
        <dbReference type="ARBA" id="ARBA00023110"/>
    </source>
</evidence>
<evidence type="ECO:0000256" key="2">
    <source>
        <dbReference type="ARBA" id="ARBA00013194"/>
    </source>
</evidence>
<feature type="domain" description="PPIase FKBP-type" evidence="7">
    <location>
        <begin position="93"/>
        <end position="182"/>
    </location>
</feature>
<dbReference type="PANTHER" id="PTHR10516:SF443">
    <property type="entry name" value="FK506-BINDING PROTEIN 59-RELATED"/>
    <property type="match status" value="1"/>
</dbReference>
<dbReference type="PANTHER" id="PTHR10516">
    <property type="entry name" value="PEPTIDYL-PROLYL CIS-TRANS ISOMERASE"/>
    <property type="match status" value="1"/>
</dbReference>
<dbReference type="PROSITE" id="PS50059">
    <property type="entry name" value="FKBP_PPIASE"/>
    <property type="match status" value="2"/>
</dbReference>
<sequence length="301" mass="32425">MMMNAYEPVTATSPRGAKPSVAYPRLDHDWRRRWVYVLPVLCLFAVAYNFVSFAPAGPTSPSPAALLQRAVDANAVVVEVLHAGDGVTYPKKGDSLTVHYAGRLASDNKLFDSSYSRNSPFVFNLDEGMVIAGWDQGLAKMTLNETANLYIPSALGYGETGAGRDIPPLADLIFEVYLMAINGKSLPSPAASSGLTIDVLSPGDGKTFPKAGDTVSVHYVGTFKDGTQFDSSRRANRPFSFTIGQNRVIKGWEMGIPQLSLGEKASIFIPYPLAYGEKGRSGIPAKADLLFEVELLSITPP</sequence>
<dbReference type="EMBL" id="KK583207">
    <property type="protein sequence ID" value="KDO29152.1"/>
    <property type="molecule type" value="Genomic_DNA"/>
</dbReference>
<dbReference type="Proteomes" id="UP000030745">
    <property type="component" value="Unassembled WGS sequence"/>
</dbReference>
<evidence type="ECO:0000259" key="7">
    <source>
        <dbReference type="PROSITE" id="PS50059"/>
    </source>
</evidence>
<dbReference type="FunFam" id="3.10.50.40:FF:000006">
    <property type="entry name" value="Peptidyl-prolyl cis-trans isomerase"/>
    <property type="match status" value="1"/>
</dbReference>
<keyword evidence="6" id="KW-1133">Transmembrane helix</keyword>
<dbReference type="RefSeq" id="XP_012200032.1">
    <property type="nucleotide sequence ID" value="XM_012344642.1"/>
</dbReference>
<evidence type="ECO:0000256" key="1">
    <source>
        <dbReference type="ARBA" id="ARBA00000971"/>
    </source>
</evidence>
<evidence type="ECO:0000256" key="5">
    <source>
        <dbReference type="PROSITE-ProRule" id="PRU00277"/>
    </source>
</evidence>
<dbReference type="EC" id="5.2.1.8" evidence="2 5"/>
<dbReference type="InterPro" id="IPR046357">
    <property type="entry name" value="PPIase_dom_sf"/>
</dbReference>
<accession>A0A067CQT4</accession>
<keyword evidence="6" id="KW-0472">Membrane</keyword>
<dbReference type="GO" id="GO:0003755">
    <property type="term" value="F:peptidyl-prolyl cis-trans isomerase activity"/>
    <property type="evidence" value="ECO:0007669"/>
    <property type="project" value="UniProtKB-KW"/>
</dbReference>
<keyword evidence="3 5" id="KW-0697">Rotamase</keyword>
<dbReference type="STRING" id="695850.A0A067CQT4"/>
<gene>
    <name evidence="8" type="ORF">SPRG_05395</name>
</gene>
<dbReference type="FunFam" id="3.10.50.40:FF:000025">
    <property type="entry name" value="Peptidylprolyl isomerase"/>
    <property type="match status" value="1"/>
</dbReference>
<name>A0A067CQT4_SAPPC</name>